<dbReference type="SUPFAM" id="SSF56024">
    <property type="entry name" value="Phospholipase D/nuclease"/>
    <property type="match status" value="2"/>
</dbReference>
<dbReference type="EMBL" id="OBDY01000021">
    <property type="protein sequence ID" value="SNY60304.1"/>
    <property type="molecule type" value="Genomic_DNA"/>
</dbReference>
<feature type="region of interest" description="Disordered" evidence="5">
    <location>
        <begin position="409"/>
        <end position="428"/>
    </location>
</feature>
<dbReference type="OrthoDB" id="8828485at2"/>
<comment type="catalytic activity">
    <reaction evidence="1">
        <text>a 1,2-diacyl-sn-glycero-3-phosphocholine + H2O = a 1,2-diacyl-sn-glycero-3-phosphate + choline + H(+)</text>
        <dbReference type="Rhea" id="RHEA:14445"/>
        <dbReference type="ChEBI" id="CHEBI:15354"/>
        <dbReference type="ChEBI" id="CHEBI:15377"/>
        <dbReference type="ChEBI" id="CHEBI:15378"/>
        <dbReference type="ChEBI" id="CHEBI:57643"/>
        <dbReference type="ChEBI" id="CHEBI:58608"/>
        <dbReference type="EC" id="3.1.4.4"/>
    </reaction>
</comment>
<keyword evidence="4" id="KW-0443">Lipid metabolism</keyword>
<dbReference type="RefSeq" id="WP_097325958.1">
    <property type="nucleotide sequence ID" value="NZ_OBDY01000021.1"/>
</dbReference>
<evidence type="ECO:0000313" key="8">
    <source>
        <dbReference type="Proteomes" id="UP000219612"/>
    </source>
</evidence>
<accession>A0A285JJ43</accession>
<dbReference type="PANTHER" id="PTHR18896">
    <property type="entry name" value="PHOSPHOLIPASE D"/>
    <property type="match status" value="1"/>
</dbReference>
<name>A0A285JJ43_9ACTN</name>
<gene>
    <name evidence="7" type="ORF">SAMN05421748_12193</name>
</gene>
<evidence type="ECO:0000256" key="3">
    <source>
        <dbReference type="ARBA" id="ARBA00022801"/>
    </source>
</evidence>
<dbReference type="Proteomes" id="UP000219612">
    <property type="component" value="Unassembled WGS sequence"/>
</dbReference>
<dbReference type="AlphaFoldDB" id="A0A285JJ43"/>
<reference evidence="7 8" key="1">
    <citation type="submission" date="2017-09" db="EMBL/GenBank/DDBJ databases">
        <authorList>
            <person name="Ehlers B."/>
            <person name="Leendertz F.H."/>
        </authorList>
    </citation>
    <scope>NUCLEOTIDE SEQUENCE [LARGE SCALE GENOMIC DNA]</scope>
    <source>
        <strain evidence="7 8">CGMCC 4.6857</strain>
    </source>
</reference>
<dbReference type="SMART" id="SM00155">
    <property type="entry name" value="PLDc"/>
    <property type="match status" value="2"/>
</dbReference>
<sequence>MPLPDWFLSAQERDNPDSSIPTWVAGNAAEPLIHGKAYFDRLVTEVESLQEGDHLFFTDWRGDPDERMRDDGPTIVELFGAAAKRGVVVKGLLWRSHVDKLAYSEEENRNLGDEIEAAGGEVLLDQRVRRGGSHHQKLVILRHPGQPERDIAFAGGIDLCHSRRDDERHLGDPQAVAMAKAYGKTPPWHDVQLALRGPVVGALDLTFRERWNDPTPLDQNGPISTVTDKLKGADLRADRLPEQPPDPPECGPLAIQVLRTYPAMRPPYKFASNGEQTIARGYTKAIKRARKLIYLEDQYLWSAEVAQLFADALTDNPELHLIAVVPRHPDVDGRFALPPNEVGREQAIQLCRMAAPDRVHVLDLENSESTPIYVHAKVCVIDDVWCSVGSDNFNRRSWTHDSELSNAIFDDTLDEREPRDPAGLGDGARRFPRDLRLALTREHLGRESDEDLVDPVSVVRVMTSTADRLKQWHDEGGKGPRPPGQIMPHETSKLPWYQRIWAVPAYRLMYDPDGRSLSDRRAGRW</sequence>
<dbReference type="PROSITE" id="PS50035">
    <property type="entry name" value="PLD"/>
    <property type="match status" value="1"/>
</dbReference>
<dbReference type="Pfam" id="PF13091">
    <property type="entry name" value="PLDc_2"/>
    <property type="match status" value="1"/>
</dbReference>
<evidence type="ECO:0000259" key="6">
    <source>
        <dbReference type="PROSITE" id="PS50035"/>
    </source>
</evidence>
<keyword evidence="3" id="KW-0378">Hydrolase</keyword>
<organism evidence="7 8">
    <name type="scientific">Paractinoplanes atraurantiacus</name>
    <dbReference type="NCBI Taxonomy" id="1036182"/>
    <lineage>
        <taxon>Bacteria</taxon>
        <taxon>Bacillati</taxon>
        <taxon>Actinomycetota</taxon>
        <taxon>Actinomycetes</taxon>
        <taxon>Micromonosporales</taxon>
        <taxon>Micromonosporaceae</taxon>
        <taxon>Paractinoplanes</taxon>
    </lineage>
</organism>
<feature type="domain" description="PLD phosphodiesterase" evidence="6">
    <location>
        <begin position="370"/>
        <end position="397"/>
    </location>
</feature>
<evidence type="ECO:0000256" key="4">
    <source>
        <dbReference type="ARBA" id="ARBA00023098"/>
    </source>
</evidence>
<evidence type="ECO:0000256" key="2">
    <source>
        <dbReference type="ARBA" id="ARBA00022737"/>
    </source>
</evidence>
<dbReference type="GO" id="GO:0009395">
    <property type="term" value="P:phospholipid catabolic process"/>
    <property type="evidence" value="ECO:0007669"/>
    <property type="project" value="TreeGrafter"/>
</dbReference>
<dbReference type="InterPro" id="IPR001736">
    <property type="entry name" value="PLipase_D/transphosphatidylase"/>
</dbReference>
<evidence type="ECO:0000256" key="5">
    <source>
        <dbReference type="SAM" id="MobiDB-lite"/>
    </source>
</evidence>
<keyword evidence="8" id="KW-1185">Reference proteome</keyword>
<protein>
    <submittedName>
        <fullName evidence="7">Phosphatidylserine/phosphatidylglycerophosphate/cardiolipin synthase</fullName>
    </submittedName>
</protein>
<proteinExistence type="predicted"/>
<evidence type="ECO:0000256" key="1">
    <source>
        <dbReference type="ARBA" id="ARBA00000798"/>
    </source>
</evidence>
<dbReference type="Gene3D" id="3.30.870.10">
    <property type="entry name" value="Endonuclease Chain A"/>
    <property type="match status" value="2"/>
</dbReference>
<dbReference type="GO" id="GO:0004630">
    <property type="term" value="F:phospholipase D activity"/>
    <property type="evidence" value="ECO:0007669"/>
    <property type="project" value="UniProtKB-EC"/>
</dbReference>
<dbReference type="CDD" id="cd09105">
    <property type="entry name" value="PLDc_vPLD1_2_like_2"/>
    <property type="match status" value="1"/>
</dbReference>
<keyword evidence="2" id="KW-0677">Repeat</keyword>
<dbReference type="PANTHER" id="PTHR18896:SF76">
    <property type="entry name" value="PHOSPHOLIPASE"/>
    <property type="match status" value="1"/>
</dbReference>
<dbReference type="InterPro" id="IPR025202">
    <property type="entry name" value="PLD-like_dom"/>
</dbReference>
<dbReference type="InterPro" id="IPR015679">
    <property type="entry name" value="PLipase_D_fam"/>
</dbReference>
<evidence type="ECO:0000313" key="7">
    <source>
        <dbReference type="EMBL" id="SNY60304.1"/>
    </source>
</evidence>